<reference evidence="3" key="1">
    <citation type="journal article" date="2021" name="Open Biol.">
        <title>Shared evolutionary footprints suggest mitochondrial oxidative damage underlies multiple complex I losses in fungi.</title>
        <authorList>
            <person name="Schikora-Tamarit M.A."/>
            <person name="Marcet-Houben M."/>
            <person name="Nosek J."/>
            <person name="Gabaldon T."/>
        </authorList>
    </citation>
    <scope>NUCLEOTIDE SEQUENCE</scope>
    <source>
        <strain evidence="3">CBS6075</strain>
    </source>
</reference>
<evidence type="ECO:0000313" key="3">
    <source>
        <dbReference type="EMBL" id="KAH3671290.1"/>
    </source>
</evidence>
<gene>
    <name evidence="3" type="ORF">OGAPHI_000513</name>
</gene>
<dbReference type="Gene3D" id="3.40.50.11500">
    <property type="match status" value="1"/>
</dbReference>
<dbReference type="RefSeq" id="XP_046064589.1">
    <property type="nucleotide sequence ID" value="XM_046206302.1"/>
</dbReference>
<dbReference type="GO" id="GO:0000282">
    <property type="term" value="P:cellular bud site selection"/>
    <property type="evidence" value="ECO:0007669"/>
    <property type="project" value="TreeGrafter"/>
</dbReference>
<dbReference type="InterPro" id="IPR043153">
    <property type="entry name" value="DENN_C"/>
</dbReference>
<dbReference type="GO" id="GO:0005886">
    <property type="term" value="C:plasma membrane"/>
    <property type="evidence" value="ECO:0007669"/>
    <property type="project" value="TreeGrafter"/>
</dbReference>
<dbReference type="EMBL" id="JAEUBE010000070">
    <property type="protein sequence ID" value="KAH3671290.1"/>
    <property type="molecule type" value="Genomic_DNA"/>
</dbReference>
<dbReference type="Proteomes" id="UP000769157">
    <property type="component" value="Unassembled WGS sequence"/>
</dbReference>
<dbReference type="GeneID" id="70232481"/>
<dbReference type="PANTHER" id="PTHR28245:SF1">
    <property type="entry name" value="ARF3-INTERACTING PROTEIN 1"/>
    <property type="match status" value="1"/>
</dbReference>
<dbReference type="InterPro" id="IPR037516">
    <property type="entry name" value="Tripartite_DENN"/>
</dbReference>
<organism evidence="3 4">
    <name type="scientific">Ogataea philodendri</name>
    <dbReference type="NCBI Taxonomy" id="1378263"/>
    <lineage>
        <taxon>Eukaryota</taxon>
        <taxon>Fungi</taxon>
        <taxon>Dikarya</taxon>
        <taxon>Ascomycota</taxon>
        <taxon>Saccharomycotina</taxon>
        <taxon>Pichiomycetes</taxon>
        <taxon>Pichiales</taxon>
        <taxon>Pichiaceae</taxon>
        <taxon>Ogataea</taxon>
    </lineage>
</organism>
<comment type="caution">
    <text evidence="3">The sequence shown here is derived from an EMBL/GenBank/DDBJ whole genome shotgun (WGS) entry which is preliminary data.</text>
</comment>
<proteinExistence type="predicted"/>
<feature type="region of interest" description="Disordered" evidence="1">
    <location>
        <begin position="359"/>
        <end position="381"/>
    </location>
</feature>
<dbReference type="AlphaFoldDB" id="A0A9P8PGT7"/>
<dbReference type="PANTHER" id="PTHR28245">
    <property type="entry name" value="ARF3-INTERACTING PROTEIN 1"/>
    <property type="match status" value="1"/>
</dbReference>
<dbReference type="GO" id="GO:0005935">
    <property type="term" value="C:cellular bud neck"/>
    <property type="evidence" value="ECO:0007669"/>
    <property type="project" value="TreeGrafter"/>
</dbReference>
<name>A0A9P8PGT7_9ASCO</name>
<reference evidence="3" key="2">
    <citation type="submission" date="2021-01" db="EMBL/GenBank/DDBJ databases">
        <authorList>
            <person name="Schikora-Tamarit M.A."/>
        </authorList>
    </citation>
    <scope>NUCLEOTIDE SEQUENCE</scope>
    <source>
        <strain evidence="3">CBS6075</strain>
    </source>
</reference>
<dbReference type="InterPro" id="IPR052809">
    <property type="entry name" value="Actin_polarity_regulatory"/>
</dbReference>
<feature type="domain" description="UDENN" evidence="2">
    <location>
        <begin position="6"/>
        <end position="492"/>
    </location>
</feature>
<evidence type="ECO:0000313" key="4">
    <source>
        <dbReference type="Proteomes" id="UP000769157"/>
    </source>
</evidence>
<dbReference type="Pfam" id="PF08616">
    <property type="entry name" value="SPA"/>
    <property type="match status" value="1"/>
</dbReference>
<evidence type="ECO:0000256" key="1">
    <source>
        <dbReference type="SAM" id="MobiDB-lite"/>
    </source>
</evidence>
<keyword evidence="4" id="KW-1185">Reference proteome</keyword>
<dbReference type="GO" id="GO:0051666">
    <property type="term" value="P:actin cortical patch localization"/>
    <property type="evidence" value="ECO:0007669"/>
    <property type="project" value="TreeGrafter"/>
</dbReference>
<sequence length="706" mass="81745">MVPTLDCIFVSEFDKSKGLEIRNQVPQEPAIDELDNVVDLLMPLNLHKYLNTNHYTWVPLFIDVSTGKLHWDSSDPNSQRVYLYTLSYFQKDDTYRNGTAMALSILTRLPIFDVFKPLMTYLLHNLLTGANNASILKQVYKELNKLKFAELLEAYHTGSHARFLFSRFEEFNVPLPKSLDQFSKSGHLVKTHIELGKTKFPIQIPAYSLVSSEFAMYGIDLKREQLLRQFLIKTGDLKLADHHLSSLVPYHNVRPLHVLLNAVILKKKIILYSYDSCYNELVDILHALLLIVDGKYPCYPLLDLSTIDLVYTLPHYIVGTSNLLFKEKLSWDLFLDIDSNQLYCNDEIIPLEKKNSKRSSSDSKIKQLFRRSSSQQSSTPKLPIEKLNLDDSWNPAFPKVDPEKSAEFFAPPTETNYFSLGFNFTPSVPPSSEIPRFHAVFNNSVDNLISEHHGDLTIYQTLTRYVYELENVVFQAFRLHLHSAQLKSYRQFAILKLDETEFEDYTLEPELLLFIRDNHIVLPLAVDYPYKPDFAPPAKVPLFEHYEAIVKGNSNLFPTYQKFTPTLPPTYYWLNGCCFELDLRALAETVSSLIERGTDSGLAKRKVYQLFRTINQFLKSRGPECFERLLTALYIQADGPKSFEKLLIIASIYYKETDARSDEVIIEFKRFLSLVLNNKMFNIYLLPHLNDFIKLSVNDFIDYHMN</sequence>
<evidence type="ECO:0000259" key="2">
    <source>
        <dbReference type="PROSITE" id="PS50211"/>
    </source>
</evidence>
<dbReference type="PROSITE" id="PS50211">
    <property type="entry name" value="DENN"/>
    <property type="match status" value="1"/>
</dbReference>
<dbReference type="OrthoDB" id="66409at2759"/>
<accession>A0A9P8PGT7</accession>
<protein>
    <recommendedName>
        <fullName evidence="2">UDENN domain-containing protein</fullName>
    </recommendedName>
</protein>